<evidence type="ECO:0000256" key="1">
    <source>
        <dbReference type="SAM" id="MobiDB-lite"/>
    </source>
</evidence>
<keyword evidence="3" id="KW-1185">Reference proteome</keyword>
<feature type="region of interest" description="Disordered" evidence="1">
    <location>
        <begin position="35"/>
        <end position="59"/>
    </location>
</feature>
<organism evidence="2 3">
    <name type="scientific">Rhamnella rubrinervis</name>
    <dbReference type="NCBI Taxonomy" id="2594499"/>
    <lineage>
        <taxon>Eukaryota</taxon>
        <taxon>Viridiplantae</taxon>
        <taxon>Streptophyta</taxon>
        <taxon>Embryophyta</taxon>
        <taxon>Tracheophyta</taxon>
        <taxon>Spermatophyta</taxon>
        <taxon>Magnoliopsida</taxon>
        <taxon>eudicotyledons</taxon>
        <taxon>Gunneridae</taxon>
        <taxon>Pentapetalae</taxon>
        <taxon>rosids</taxon>
        <taxon>fabids</taxon>
        <taxon>Rosales</taxon>
        <taxon>Rhamnaceae</taxon>
        <taxon>rhamnoid group</taxon>
        <taxon>Rhamneae</taxon>
        <taxon>Rhamnella</taxon>
    </lineage>
</organism>
<dbReference type="AlphaFoldDB" id="A0A8K0HEL6"/>
<feature type="region of interest" description="Disordered" evidence="1">
    <location>
        <begin position="75"/>
        <end position="99"/>
    </location>
</feature>
<dbReference type="Proteomes" id="UP000796880">
    <property type="component" value="Unassembled WGS sequence"/>
</dbReference>
<sequence>MVKDRVTIHSPQDIRLTIGALTLIALVNFYDPSPPLESSRRELSSSPGHSTKTTLVAADRSSEIRVRPTLFRPPFHRRPSKNFSFRRPLQYPGLPSAKRPNFYEMPLKVPNLICEAPP</sequence>
<dbReference type="EMBL" id="VOIH02000003">
    <property type="protein sequence ID" value="KAF3450774.1"/>
    <property type="molecule type" value="Genomic_DNA"/>
</dbReference>
<protein>
    <submittedName>
        <fullName evidence="2">Uncharacterized protein</fullName>
    </submittedName>
</protein>
<name>A0A8K0HEL6_9ROSA</name>
<reference evidence="2" key="1">
    <citation type="submission" date="2020-03" db="EMBL/GenBank/DDBJ databases">
        <title>A high-quality chromosome-level genome assembly of a woody plant with both climbing and erect habits, Rhamnella rubrinervis.</title>
        <authorList>
            <person name="Lu Z."/>
            <person name="Yang Y."/>
            <person name="Zhu X."/>
            <person name="Sun Y."/>
        </authorList>
    </citation>
    <scope>NUCLEOTIDE SEQUENCE</scope>
    <source>
        <strain evidence="2">BYM</strain>
        <tissue evidence="2">Leaf</tissue>
    </source>
</reference>
<evidence type="ECO:0000313" key="2">
    <source>
        <dbReference type="EMBL" id="KAF3450774.1"/>
    </source>
</evidence>
<gene>
    <name evidence="2" type="ORF">FNV43_RR06863</name>
</gene>
<evidence type="ECO:0000313" key="3">
    <source>
        <dbReference type="Proteomes" id="UP000796880"/>
    </source>
</evidence>
<proteinExistence type="predicted"/>
<accession>A0A8K0HEL6</accession>
<comment type="caution">
    <text evidence="2">The sequence shown here is derived from an EMBL/GenBank/DDBJ whole genome shotgun (WGS) entry which is preliminary data.</text>
</comment>